<evidence type="ECO:0000313" key="2">
    <source>
        <dbReference type="Proteomes" id="UP000034164"/>
    </source>
</evidence>
<gene>
    <name evidence="1" type="ORF">EMCG_04384</name>
</gene>
<dbReference type="EMBL" id="LCZI01001384">
    <property type="protein sequence ID" value="KKZ60961.1"/>
    <property type="molecule type" value="Genomic_DNA"/>
</dbReference>
<sequence length="560" mass="64328">MDTAKTCPAQGAPPDCKNDVETINPATPSNTCTIKPRKALLTSFITLSSAESREEDMRAELQYAMKRGILFAELQSQKKEIQKLVASHCGLASPDSVEVPEMVEEASNKPVWLHGSFNVCIPVYIKSSGRQSLPARMGFRVPLPYKIGEESFPGNAGEKVRSEAATYIWINKNCPDIPIPKLRGFGVPSGLSFFNPGSVSLWQRIKFYVWRFFCCIYRSSEFCEYIPQLRTTFLTHGYVLIDWIESDDTQQQLSHTFTMPHTDAQAQNLYQSISRIMISLAKVPQPQIGSWTIDDHGQISLSNRPMFCHLHQLENWDIPTDITRSMIYTSTDSFYLDLLASHDNRLQYQGNAVYSEEDARAQAKDLVLMRALLHKFTDRNLRDGPFIMQLTDIHASNIFVDKDWNIKHIIDLEWTCSLPLGDLLPPFWLTGKAVDQIKGTEYKRFKECYERFMDIFEQEEMGAPHHNGILYSRTMRSALDDGRYWYLNALKTPKGLFNLFRTHLEPLYDKVSKESLCASVSPFWTPRMTPFVNSKLEEFTQYRQEVRDIFNSGKSGRLYF</sequence>
<evidence type="ECO:0000313" key="1">
    <source>
        <dbReference type="EMBL" id="KKZ60961.1"/>
    </source>
</evidence>
<dbReference type="PANTHER" id="PTHR21310">
    <property type="entry name" value="AMINOGLYCOSIDE PHOSPHOTRANSFERASE-RELATED-RELATED"/>
    <property type="match status" value="1"/>
</dbReference>
<accession>A0A0G2J7H9</accession>
<reference evidence="2" key="1">
    <citation type="journal article" date="2015" name="PLoS Genet.">
        <title>The dynamic genome and transcriptome of the human fungal pathogen Blastomyces and close relative Emmonsia.</title>
        <authorList>
            <person name="Munoz J.F."/>
            <person name="Gauthier G.M."/>
            <person name="Desjardins C.A."/>
            <person name="Gallo J.E."/>
            <person name="Holder J."/>
            <person name="Sullivan T.D."/>
            <person name="Marty A.J."/>
            <person name="Carmen J.C."/>
            <person name="Chen Z."/>
            <person name="Ding L."/>
            <person name="Gujja S."/>
            <person name="Magrini V."/>
            <person name="Misas E."/>
            <person name="Mitreva M."/>
            <person name="Priest M."/>
            <person name="Saif S."/>
            <person name="Whiston E.A."/>
            <person name="Young S."/>
            <person name="Zeng Q."/>
            <person name="Goldman W.E."/>
            <person name="Mardis E.R."/>
            <person name="Taylor J.W."/>
            <person name="McEwen J.G."/>
            <person name="Clay O.K."/>
            <person name="Klein B.S."/>
            <person name="Cuomo C.A."/>
        </authorList>
    </citation>
    <scope>NUCLEOTIDE SEQUENCE [LARGE SCALE GENOMIC DNA]</scope>
    <source>
        <strain evidence="2">UAMH 3008</strain>
    </source>
</reference>
<organism evidence="1 2">
    <name type="scientific">[Emmonsia] crescens</name>
    <dbReference type="NCBI Taxonomy" id="73230"/>
    <lineage>
        <taxon>Eukaryota</taxon>
        <taxon>Fungi</taxon>
        <taxon>Dikarya</taxon>
        <taxon>Ascomycota</taxon>
        <taxon>Pezizomycotina</taxon>
        <taxon>Eurotiomycetes</taxon>
        <taxon>Eurotiomycetidae</taxon>
        <taxon>Onygenales</taxon>
        <taxon>Ajellomycetaceae</taxon>
        <taxon>Emergomyces</taxon>
    </lineage>
</organism>
<dbReference type="VEuPathDB" id="FungiDB:EMCG_04384"/>
<proteinExistence type="predicted"/>
<dbReference type="PANTHER" id="PTHR21310:SF37">
    <property type="entry name" value="AMINOGLYCOSIDE PHOSPHOTRANSFERASE DOMAIN-CONTAINING PROTEIN"/>
    <property type="match status" value="1"/>
</dbReference>
<dbReference type="InterPro" id="IPR011009">
    <property type="entry name" value="Kinase-like_dom_sf"/>
</dbReference>
<dbReference type="InterPro" id="IPR051678">
    <property type="entry name" value="AGP_Transferase"/>
</dbReference>
<evidence type="ECO:0008006" key="3">
    <source>
        <dbReference type="Google" id="ProtNLM"/>
    </source>
</evidence>
<dbReference type="SUPFAM" id="SSF56112">
    <property type="entry name" value="Protein kinase-like (PK-like)"/>
    <property type="match status" value="1"/>
</dbReference>
<dbReference type="AlphaFoldDB" id="A0A0G2J7H9"/>
<protein>
    <recommendedName>
        <fullName evidence="3">Aminoglycoside phosphotransferase domain-containing protein</fullName>
    </recommendedName>
</protein>
<comment type="caution">
    <text evidence="1">The sequence shown here is derived from an EMBL/GenBank/DDBJ whole genome shotgun (WGS) entry which is preliminary data.</text>
</comment>
<dbReference type="OrthoDB" id="4193134at2759"/>
<name>A0A0G2J7H9_9EURO</name>
<dbReference type="Proteomes" id="UP000034164">
    <property type="component" value="Unassembled WGS sequence"/>
</dbReference>